<dbReference type="InterPro" id="IPR024983">
    <property type="entry name" value="CHAT_dom"/>
</dbReference>
<dbReference type="InterPro" id="IPR011990">
    <property type="entry name" value="TPR-like_helical_dom_sf"/>
</dbReference>
<dbReference type="Pfam" id="PF13374">
    <property type="entry name" value="TPR_10"/>
    <property type="match status" value="2"/>
</dbReference>
<organism evidence="3 4">
    <name type="scientific">Sanghuangporus baumii</name>
    <name type="common">Phellinus baumii</name>
    <dbReference type="NCBI Taxonomy" id="108892"/>
    <lineage>
        <taxon>Eukaryota</taxon>
        <taxon>Fungi</taxon>
        <taxon>Dikarya</taxon>
        <taxon>Basidiomycota</taxon>
        <taxon>Agaricomycotina</taxon>
        <taxon>Agaricomycetes</taxon>
        <taxon>Hymenochaetales</taxon>
        <taxon>Hymenochaetaceae</taxon>
        <taxon>Sanghuangporus</taxon>
    </lineage>
</organism>
<dbReference type="Pfam" id="PF12770">
    <property type="entry name" value="CHAT"/>
    <property type="match status" value="1"/>
</dbReference>
<feature type="coiled-coil region" evidence="1">
    <location>
        <begin position="830"/>
        <end position="861"/>
    </location>
</feature>
<evidence type="ECO:0000256" key="1">
    <source>
        <dbReference type="SAM" id="Coils"/>
    </source>
</evidence>
<keyword evidence="1" id="KW-0175">Coiled coil</keyword>
<dbReference type="EMBL" id="LNZH02000113">
    <property type="protein sequence ID" value="OCB90915.1"/>
    <property type="molecule type" value="Genomic_DNA"/>
</dbReference>
<dbReference type="PANTHER" id="PTHR19959:SF119">
    <property type="entry name" value="FUNGAL LIPASE-LIKE DOMAIN-CONTAINING PROTEIN"/>
    <property type="match status" value="1"/>
</dbReference>
<evidence type="ECO:0000313" key="3">
    <source>
        <dbReference type="EMBL" id="OCB90915.1"/>
    </source>
</evidence>
<dbReference type="Gene3D" id="1.25.40.10">
    <property type="entry name" value="Tetratricopeptide repeat domain"/>
    <property type="match status" value="4"/>
</dbReference>
<sequence>MSSDQPEAVTQSQSQSFSDQAFLLWTRFEQSGNREDLDMVIALQQFSLDSCPRDHSDCARTLHDLALFLYKRYERWGNAGDLERTISLNRDALDLRPEGHPDRYFSLGNLANTLRARYGSKGRLEDLEEAISLERAAVELAHVGYPHISLLLNNLVRSLWTRFEHSGRMEDLDEAIKLGQASLELRPEGQPHFPSTLVNLANCLRTRFGHRGWMDDLNRAISLERAVLVLLPEGHPNRPSALGNLASSLWTCFEHSGKTEELEEAISLERAALELRSQGHPERSLSLGNLANCLRTRFNLLGSMEDLEEAIVLNRASLELRAEGHPHRSSSLDNLAICLWARFEHSGRIEDIEQAILMNRHALELRPQGHALRSLSLGNLANCLRTYFICCARMEDLEEAITLEHAALELRPEGHPHRASSLGNLASSLWTRFEQGGRVQDLEEAIILSRASVELRPQEHPLHSLSLSNLANFLLTRFEHDGRTEDLQEAITLNRAALEHQPEGDPNRSLLLVNLANSVWKRFEHDRKKEDLEESISLKRAALELRPDSHPLHYLSLGNYAAALSTRFEHGGSIEDLEEAIKLERSVLKLHPKGHPHHPLFLDNLAVSLLRLFQYKGRVEDLEEAIVLQRAALELKPQGHPGRSVSLMFLSEFLHHRFQKDARVDDLEESIQFLQQSTAHTFSSFQRRLETVQRWMEVARSYDHHTLLEAHRTAMSLLQRGLTIRPTLSAQHKFISNNSLYQTLALNAASHAINKHDLTLAIELLEQGRALLWSQMRGLRTPLEQLSNINGSLAERLQGCNRRLEALMTSSESRMSGSGMNGFDAQSNNLSKEQHSIDEVLAQMRRLSDEQEELINEVRRINGFEDFLKAAPFITLQQVAAEGPVIVLNHSEFRCDALIITSGQETPCVCIPLDDDFYSDSIKRYEELIQGRKKFGLRSKKYDDILRRVMKMLWDRVVSKVVQKLKEFGVNEGSRIWWCPTSVLSALPFHAAGPYEGADGRVKYLLDDYISSYTPTLTSLINARSSIQSRQEKMLFVADTKLPSANEERDWIRRSRRPIDKQLLDDRATPETVLRLLPGAQWVHFTCHGLLDKEPFKSSLKLPGGKLTLLDIARADLPNAEFAFLSACHTAEQGPKFALDEALHLAAAMQFCGFRSVVGTMWKLLDRDGPFLVRTVYAYMMLDLEEGEIRFKRAAAGMRQAALKLRDRGDEEPNGRRVDIMAERWVNMVHIGA</sequence>
<protein>
    <submittedName>
        <fullName evidence="3">TPR-like protein</fullName>
    </submittedName>
</protein>
<name>A0A9Q5N8R0_SANBA</name>
<dbReference type="OrthoDB" id="9991317at2759"/>
<dbReference type="AlphaFoldDB" id="A0A9Q5N8R0"/>
<reference evidence="3" key="1">
    <citation type="submission" date="2016-06" db="EMBL/GenBank/DDBJ databases">
        <title>Draft Genome sequence of the fungus Inonotus baumii.</title>
        <authorList>
            <person name="Zhu H."/>
            <person name="Lin W."/>
        </authorList>
    </citation>
    <scope>NUCLEOTIDE SEQUENCE</scope>
    <source>
        <strain evidence="3">821</strain>
    </source>
</reference>
<proteinExistence type="predicted"/>
<gene>
    <name evidence="3" type="ORF">A7U60_g1825</name>
</gene>
<evidence type="ECO:0000259" key="2">
    <source>
        <dbReference type="Pfam" id="PF12770"/>
    </source>
</evidence>
<dbReference type="SUPFAM" id="SSF48452">
    <property type="entry name" value="TPR-like"/>
    <property type="match status" value="3"/>
</dbReference>
<dbReference type="Proteomes" id="UP000757232">
    <property type="component" value="Unassembled WGS sequence"/>
</dbReference>
<keyword evidence="4" id="KW-1185">Reference proteome</keyword>
<evidence type="ECO:0000313" key="4">
    <source>
        <dbReference type="Proteomes" id="UP000757232"/>
    </source>
</evidence>
<comment type="caution">
    <text evidence="3">The sequence shown here is derived from an EMBL/GenBank/DDBJ whole genome shotgun (WGS) entry which is preliminary data.</text>
</comment>
<feature type="domain" description="CHAT" evidence="2">
    <location>
        <begin position="948"/>
        <end position="1208"/>
    </location>
</feature>
<dbReference type="PANTHER" id="PTHR19959">
    <property type="entry name" value="KINESIN LIGHT CHAIN"/>
    <property type="match status" value="1"/>
</dbReference>
<accession>A0A9Q5N8R0</accession>